<dbReference type="InterPro" id="IPR011010">
    <property type="entry name" value="DNA_brk_join_enz"/>
</dbReference>
<dbReference type="EMBL" id="FNWQ01000010">
    <property type="protein sequence ID" value="SEH48902.1"/>
    <property type="molecule type" value="Genomic_DNA"/>
</dbReference>
<name>A0A1H6IN63_CHRCI</name>
<keyword evidence="4" id="KW-0233">DNA recombination</keyword>
<dbReference type="InterPro" id="IPR035386">
    <property type="entry name" value="Arm-DNA-bind_5"/>
</dbReference>
<dbReference type="PANTHER" id="PTHR30349">
    <property type="entry name" value="PHAGE INTEGRASE-RELATED"/>
    <property type="match status" value="1"/>
</dbReference>
<dbReference type="Gene3D" id="1.10.150.130">
    <property type="match status" value="1"/>
</dbReference>
<dbReference type="InterPro" id="IPR010998">
    <property type="entry name" value="Integrase_recombinase_N"/>
</dbReference>
<protein>
    <submittedName>
        <fullName evidence="7">Phage integrase family protein</fullName>
    </submittedName>
</protein>
<evidence type="ECO:0000259" key="6">
    <source>
        <dbReference type="PROSITE" id="PS51900"/>
    </source>
</evidence>
<dbReference type="GO" id="GO:0003677">
    <property type="term" value="F:DNA binding"/>
    <property type="evidence" value="ECO:0007669"/>
    <property type="project" value="UniProtKB-UniRule"/>
</dbReference>
<keyword evidence="3 5" id="KW-0238">DNA-binding</keyword>
<gene>
    <name evidence="7" type="ORF">SAMN05421593_0088</name>
</gene>
<dbReference type="InterPro" id="IPR025269">
    <property type="entry name" value="SAM-like_dom"/>
</dbReference>
<dbReference type="InterPro" id="IPR002104">
    <property type="entry name" value="Integrase_catalytic"/>
</dbReference>
<dbReference type="InterPro" id="IPR050090">
    <property type="entry name" value="Tyrosine_recombinase_XerCD"/>
</dbReference>
<evidence type="ECO:0000256" key="3">
    <source>
        <dbReference type="ARBA" id="ARBA00023125"/>
    </source>
</evidence>
<keyword evidence="2" id="KW-0229">DNA integration</keyword>
<dbReference type="Gene3D" id="1.10.443.10">
    <property type="entry name" value="Intergrase catalytic core"/>
    <property type="match status" value="1"/>
</dbReference>
<dbReference type="GO" id="GO:0006310">
    <property type="term" value="P:DNA recombination"/>
    <property type="evidence" value="ECO:0007669"/>
    <property type="project" value="UniProtKB-KW"/>
</dbReference>
<dbReference type="PROSITE" id="PS51900">
    <property type="entry name" value="CB"/>
    <property type="match status" value="1"/>
</dbReference>
<dbReference type="Pfam" id="PF00589">
    <property type="entry name" value="Phage_integrase"/>
    <property type="match status" value="1"/>
</dbReference>
<evidence type="ECO:0000256" key="5">
    <source>
        <dbReference type="PROSITE-ProRule" id="PRU01248"/>
    </source>
</evidence>
<reference evidence="7 8" key="1">
    <citation type="submission" date="2016-10" db="EMBL/GenBank/DDBJ databases">
        <authorList>
            <person name="de Groot N.N."/>
        </authorList>
    </citation>
    <scope>NUCLEOTIDE SEQUENCE [LARGE SCALE GENOMIC DNA]</scope>
    <source>
        <strain evidence="7 8">DSM 23031</strain>
    </source>
</reference>
<dbReference type="InterPro" id="IPR013762">
    <property type="entry name" value="Integrase-like_cat_sf"/>
</dbReference>
<evidence type="ECO:0000256" key="4">
    <source>
        <dbReference type="ARBA" id="ARBA00023172"/>
    </source>
</evidence>
<proteinExistence type="inferred from homology"/>
<comment type="similarity">
    <text evidence="1">Belongs to the 'phage' integrase family.</text>
</comment>
<dbReference type="Proteomes" id="UP000198561">
    <property type="component" value="Unassembled WGS sequence"/>
</dbReference>
<dbReference type="InterPro" id="IPR044068">
    <property type="entry name" value="CB"/>
</dbReference>
<sequence>MKINFYLKEPKSIKDSLVLVTISLNGKRPKFSTTLKITPKYWNENSQRIKANAPNALNFNKILNTIESKILDLYTKSFVEDDKSKAAKFFDEVRTYLAGKFENSETDLTVDKAFEKFLEIRKSNLKEGTVKAYTTLRNHLKAYSVAISKKNLLFDDLDIRFFDGFMNYLKMTCKQRTNTRSKQIKNIKAFLKFMYDRNYHTNKIFEKLDREHEKGQFVDFVEADFEKVFNLDLSNDNHLDITRRLFCISCLTGLRHSDVLDINYKNIKAGKYHFKNTKKNRPDIIAMSDKAVSYIKEFNDLYGVGKGYTNQTSNKHLTKILIKAEINSEVLINEKNYKGDVISIIKPLYDWITFHYGRRYFIIGCLNRGLQPLEIMQITGHEDFAVFQNYVKFADNDSVDKLNSVWN</sequence>
<dbReference type="GO" id="GO:0015074">
    <property type="term" value="P:DNA integration"/>
    <property type="evidence" value="ECO:0007669"/>
    <property type="project" value="UniProtKB-KW"/>
</dbReference>
<evidence type="ECO:0000313" key="8">
    <source>
        <dbReference type="Proteomes" id="UP000198561"/>
    </source>
</evidence>
<dbReference type="RefSeq" id="WP_089697037.1">
    <property type="nucleotide sequence ID" value="NZ_FNWQ01000010.1"/>
</dbReference>
<evidence type="ECO:0000256" key="2">
    <source>
        <dbReference type="ARBA" id="ARBA00022908"/>
    </source>
</evidence>
<dbReference type="Pfam" id="PF13102">
    <property type="entry name" value="Phage_int_SAM_5"/>
    <property type="match status" value="1"/>
</dbReference>
<accession>A0A1H6IN63</accession>
<dbReference type="OrthoDB" id="1493636at2"/>
<organism evidence="7 8">
    <name type="scientific">Chryseobacterium culicis</name>
    <dbReference type="NCBI Taxonomy" id="680127"/>
    <lineage>
        <taxon>Bacteria</taxon>
        <taxon>Pseudomonadati</taxon>
        <taxon>Bacteroidota</taxon>
        <taxon>Flavobacteriia</taxon>
        <taxon>Flavobacteriales</taxon>
        <taxon>Weeksellaceae</taxon>
        <taxon>Chryseobacterium group</taxon>
        <taxon>Chryseobacterium</taxon>
    </lineage>
</organism>
<dbReference type="PANTHER" id="PTHR30349:SF64">
    <property type="entry name" value="PROPHAGE INTEGRASE INTD-RELATED"/>
    <property type="match status" value="1"/>
</dbReference>
<dbReference type="STRING" id="680127.SAMN05421593_0088"/>
<dbReference type="Pfam" id="PF17293">
    <property type="entry name" value="Arm-DNA-bind_5"/>
    <property type="match status" value="1"/>
</dbReference>
<evidence type="ECO:0000256" key="1">
    <source>
        <dbReference type="ARBA" id="ARBA00008857"/>
    </source>
</evidence>
<dbReference type="AlphaFoldDB" id="A0A1H6IN63"/>
<dbReference type="SUPFAM" id="SSF56349">
    <property type="entry name" value="DNA breaking-rejoining enzymes"/>
    <property type="match status" value="1"/>
</dbReference>
<feature type="domain" description="Core-binding (CB)" evidence="6">
    <location>
        <begin position="108"/>
        <end position="195"/>
    </location>
</feature>
<evidence type="ECO:0000313" key="7">
    <source>
        <dbReference type="EMBL" id="SEH48902.1"/>
    </source>
</evidence>